<dbReference type="KEGG" id="faa:HMPREF0389_01346"/>
<feature type="domain" description="Radical SAM core" evidence="6">
    <location>
        <begin position="9"/>
        <end position="239"/>
    </location>
</feature>
<gene>
    <name evidence="7" type="ordered locus">HMPREF0389_01346</name>
</gene>
<dbReference type="InterPro" id="IPR006638">
    <property type="entry name" value="Elp3/MiaA/NifB-like_rSAM"/>
</dbReference>
<evidence type="ECO:0000259" key="6">
    <source>
        <dbReference type="PROSITE" id="PS51918"/>
    </source>
</evidence>
<keyword evidence="4" id="KW-0408">Iron</keyword>
<dbReference type="InterPro" id="IPR058240">
    <property type="entry name" value="rSAM_sf"/>
</dbReference>
<evidence type="ECO:0000256" key="1">
    <source>
        <dbReference type="ARBA" id="ARBA00001966"/>
    </source>
</evidence>
<dbReference type="CDD" id="cd01335">
    <property type="entry name" value="Radical_SAM"/>
    <property type="match status" value="1"/>
</dbReference>
<evidence type="ECO:0000313" key="7">
    <source>
        <dbReference type="EMBL" id="EFE27715.1"/>
    </source>
</evidence>
<protein>
    <submittedName>
        <fullName evidence="7">Radical SAM domain protein</fullName>
    </submittedName>
</protein>
<dbReference type="Proteomes" id="UP000007468">
    <property type="component" value="Chromosome"/>
</dbReference>
<comment type="cofactor">
    <cofactor evidence="1">
        <name>[4Fe-4S] cluster</name>
        <dbReference type="ChEBI" id="CHEBI:49883"/>
    </cofactor>
</comment>
<dbReference type="InterPro" id="IPR007197">
    <property type="entry name" value="rSAM"/>
</dbReference>
<sequence length="288" mass="32905">MRYSGIVYRPPSEGRSLIVQATIGCSHNKCTFCDMYKDKVFQVRKVEDILQDFREARSYYPYVRRIFLADGDALIMKTEQLVQILEHIQENFPECERVAVYASPYSIKSKTVEELKLLHQKGLGIGYIGLESGSDRILKKINKNVTSAETIECGLKLKEAGIAVSVTAISGLGGIEYWREHAVETGKAFSAMNPEYIGLLTLFMRGDTPLKKEFEEGKFHILTPEEIMMESMLMLQNIDSPGTILRSNHVSNYVNLYGTLNQDREKMIQLLQNAMDECNFRPEYFRTL</sequence>
<dbReference type="PANTHER" id="PTHR43409">
    <property type="entry name" value="ANAEROBIC MAGNESIUM-PROTOPORPHYRIN IX MONOMETHYL ESTER CYCLASE-RELATED"/>
    <property type="match status" value="1"/>
</dbReference>
<keyword evidence="3" id="KW-0479">Metal-binding</keyword>
<dbReference type="RefSeq" id="WP_014262591.1">
    <property type="nucleotide sequence ID" value="NC_016630.1"/>
</dbReference>
<dbReference type="InterPro" id="IPR051198">
    <property type="entry name" value="BchE-like"/>
</dbReference>
<dbReference type="PANTHER" id="PTHR43409:SF4">
    <property type="entry name" value="RADICAL SAM SUPERFAMILY PROTEIN"/>
    <property type="match status" value="1"/>
</dbReference>
<dbReference type="SFLD" id="SFLDG01082">
    <property type="entry name" value="B12-binding_domain_containing"/>
    <property type="match status" value="1"/>
</dbReference>
<dbReference type="PATRIC" id="fig|546269.5.peg.1010"/>
<name>D6GTA8_FILAD</name>
<dbReference type="SFLD" id="SFLDS00029">
    <property type="entry name" value="Radical_SAM"/>
    <property type="match status" value="1"/>
</dbReference>
<evidence type="ECO:0000256" key="2">
    <source>
        <dbReference type="ARBA" id="ARBA00022691"/>
    </source>
</evidence>
<dbReference type="GO" id="GO:0051536">
    <property type="term" value="F:iron-sulfur cluster binding"/>
    <property type="evidence" value="ECO:0007669"/>
    <property type="project" value="UniProtKB-KW"/>
</dbReference>
<evidence type="ECO:0000256" key="4">
    <source>
        <dbReference type="ARBA" id="ARBA00023004"/>
    </source>
</evidence>
<dbReference type="SUPFAM" id="SSF102114">
    <property type="entry name" value="Radical SAM enzymes"/>
    <property type="match status" value="1"/>
</dbReference>
<evidence type="ECO:0000256" key="5">
    <source>
        <dbReference type="ARBA" id="ARBA00023014"/>
    </source>
</evidence>
<keyword evidence="5" id="KW-0411">Iron-sulfur</keyword>
<organism evidence="7 8">
    <name type="scientific">Filifactor alocis (strain ATCC 35896 / CCUG 47790 / D40 B5)</name>
    <name type="common">Fusobacterium alocis</name>
    <dbReference type="NCBI Taxonomy" id="546269"/>
    <lineage>
        <taxon>Bacteria</taxon>
        <taxon>Bacillati</taxon>
        <taxon>Bacillota</taxon>
        <taxon>Clostridia</taxon>
        <taxon>Peptostreptococcales</taxon>
        <taxon>Filifactoraceae</taxon>
        <taxon>Filifactor</taxon>
    </lineage>
</organism>
<dbReference type="SFLD" id="SFLDG01095">
    <property type="entry name" value="Uncharacterised_Radical_SAM_Su"/>
    <property type="match status" value="1"/>
</dbReference>
<dbReference type="eggNOG" id="COG1032">
    <property type="taxonomic scope" value="Bacteria"/>
</dbReference>
<keyword evidence="8" id="KW-1185">Reference proteome</keyword>
<evidence type="ECO:0000313" key="8">
    <source>
        <dbReference type="Proteomes" id="UP000007468"/>
    </source>
</evidence>
<dbReference type="InterPro" id="IPR013785">
    <property type="entry name" value="Aldolase_TIM"/>
</dbReference>
<accession>D6GTA8</accession>
<evidence type="ECO:0000256" key="3">
    <source>
        <dbReference type="ARBA" id="ARBA00022723"/>
    </source>
</evidence>
<dbReference type="OrthoDB" id="9777636at2"/>
<proteinExistence type="predicted"/>
<dbReference type="PROSITE" id="PS51918">
    <property type="entry name" value="RADICAL_SAM"/>
    <property type="match status" value="1"/>
</dbReference>
<dbReference type="GO" id="GO:0046872">
    <property type="term" value="F:metal ion binding"/>
    <property type="evidence" value="ECO:0007669"/>
    <property type="project" value="UniProtKB-KW"/>
</dbReference>
<dbReference type="EMBL" id="CP002390">
    <property type="protein sequence ID" value="EFE27715.1"/>
    <property type="molecule type" value="Genomic_DNA"/>
</dbReference>
<dbReference type="GO" id="GO:0003824">
    <property type="term" value="F:catalytic activity"/>
    <property type="evidence" value="ECO:0007669"/>
    <property type="project" value="InterPro"/>
</dbReference>
<dbReference type="AlphaFoldDB" id="D6GTA8"/>
<reference evidence="8" key="1">
    <citation type="submission" date="2010-12" db="EMBL/GenBank/DDBJ databases">
        <title>The genome sequence of Filifactor alocis strain ATCC 35896.</title>
        <authorList>
            <consortium name="The Broad Institute Genome Sequencing Platform"/>
            <person name="Ward D."/>
            <person name="Earl A."/>
            <person name="Feldgarden M."/>
            <person name="Young S.K."/>
            <person name="Gargeya S."/>
            <person name="Zeng Q."/>
            <person name="Alvarado L."/>
            <person name="Berlin A."/>
            <person name="Bochicchio J."/>
            <person name="Chapman S.B."/>
            <person name="Chen Z."/>
            <person name="Freedman E."/>
            <person name="Gellesch M."/>
            <person name="Goldberg J."/>
            <person name="Griggs A."/>
            <person name="Gujja S."/>
            <person name="Heilman E."/>
            <person name="Heiman D."/>
            <person name="Howarth C."/>
            <person name="Mehta T."/>
            <person name="Neiman D."/>
            <person name="Pearson M."/>
            <person name="Roberts A."/>
            <person name="Saif S."/>
            <person name="Shea T."/>
            <person name="Shenoy N."/>
            <person name="Sisk P."/>
            <person name="Stolte C."/>
            <person name="Sykes S."/>
            <person name="White J."/>
            <person name="Yandava C."/>
            <person name="Izard J."/>
            <person name="Blanton J.M."/>
            <person name="Baranova O.V."/>
            <person name="Tanner A.C."/>
            <person name="Dewhirst F.E."/>
            <person name="Haas B."/>
            <person name="Nusbaum C."/>
            <person name="Birren B."/>
        </authorList>
    </citation>
    <scope>NUCLEOTIDE SEQUENCE [LARGE SCALE GENOMIC DNA]</scope>
    <source>
        <strain evidence="8">ATCC 35896 / D40 B5</strain>
    </source>
</reference>
<keyword evidence="2" id="KW-0949">S-adenosyl-L-methionine</keyword>
<dbReference type="Gene3D" id="3.20.20.70">
    <property type="entry name" value="Aldolase class I"/>
    <property type="match status" value="1"/>
</dbReference>
<dbReference type="Pfam" id="PF04055">
    <property type="entry name" value="Radical_SAM"/>
    <property type="match status" value="1"/>
</dbReference>
<dbReference type="SMART" id="SM00729">
    <property type="entry name" value="Elp3"/>
    <property type="match status" value="1"/>
</dbReference>